<feature type="transmembrane region" description="Helical" evidence="2">
    <location>
        <begin position="74"/>
        <end position="96"/>
    </location>
</feature>
<feature type="region of interest" description="Disordered" evidence="1">
    <location>
        <begin position="106"/>
        <end position="138"/>
    </location>
</feature>
<sequence>MVSVIVLVLDLAGGFEAGFGAATLLTGGEQTDFTQRAEASAELGILDSCAELGQATGAFTTGLAGFFGAGFPTFLTGAGVLTFTGTLTVLVMVLVVDDDGLLLEDPTHTVTEPEPRLEPWLSPELEDPPPEQARASWESRPSKVATISTLVKLRLPMVIFLIPAKLNWNLESCRSYTQTKNPIRWMGFF</sequence>
<dbReference type="AlphaFoldDB" id="A0A6J6IKX6"/>
<feature type="compositionally biased region" description="Basic and acidic residues" evidence="1">
    <location>
        <begin position="106"/>
        <end position="117"/>
    </location>
</feature>
<proteinExistence type="predicted"/>
<evidence type="ECO:0000256" key="1">
    <source>
        <dbReference type="SAM" id="MobiDB-lite"/>
    </source>
</evidence>
<reference evidence="3" key="1">
    <citation type="submission" date="2020-05" db="EMBL/GenBank/DDBJ databases">
        <authorList>
            <person name="Chiriac C."/>
            <person name="Salcher M."/>
            <person name="Ghai R."/>
            <person name="Kavagutti S V."/>
        </authorList>
    </citation>
    <scope>NUCLEOTIDE SEQUENCE</scope>
</reference>
<protein>
    <submittedName>
        <fullName evidence="3">Unannotated protein</fullName>
    </submittedName>
</protein>
<keyword evidence="2" id="KW-0812">Transmembrane</keyword>
<evidence type="ECO:0000256" key="2">
    <source>
        <dbReference type="SAM" id="Phobius"/>
    </source>
</evidence>
<evidence type="ECO:0000313" key="3">
    <source>
        <dbReference type="EMBL" id="CAB4625211.1"/>
    </source>
</evidence>
<keyword evidence="2" id="KW-0472">Membrane</keyword>
<keyword evidence="2" id="KW-1133">Transmembrane helix</keyword>
<dbReference type="EMBL" id="CAEZVM010000004">
    <property type="protein sequence ID" value="CAB4625211.1"/>
    <property type="molecule type" value="Genomic_DNA"/>
</dbReference>
<organism evidence="3">
    <name type="scientific">freshwater metagenome</name>
    <dbReference type="NCBI Taxonomy" id="449393"/>
    <lineage>
        <taxon>unclassified sequences</taxon>
        <taxon>metagenomes</taxon>
        <taxon>ecological metagenomes</taxon>
    </lineage>
</organism>
<name>A0A6J6IKX6_9ZZZZ</name>
<gene>
    <name evidence="3" type="ORF">UFOPK2032_00184</name>
</gene>
<accession>A0A6J6IKX6</accession>